<dbReference type="CDD" id="cd02120">
    <property type="entry name" value="PA_subtilisin_like"/>
    <property type="match status" value="1"/>
</dbReference>
<evidence type="ECO:0000259" key="4">
    <source>
        <dbReference type="Pfam" id="PF05922"/>
    </source>
</evidence>
<sequence length="305" mass="33057">MIPSFASAFLCLATAYCVQGSPENERKPYIVYMGEVAEHGARLSVMDEHHQLLLRTVGDEDMARESKIYSYGKSINGFAARLLPDEAKRLAGNDGPTLATVENVAPWILTVGASSIDRQFTSTIKLGDGTITSGYGINTFSMKNKMYPFTNGAHATNLTGNDYGNISACDSGTLGKNKVKGKIVYCLGDSSQDHTIRMLDGAGTIVAIDEPSDNYLLTLIPATYVVRSKNGDKLDRYINSTRNPHAVIYKTKTVHMAAPFVASFSSRGPQLTNPNILKVKSIFSLCCLFPFTLASNSRLSMASPT</sequence>
<name>A0ABR2A1M0_9ROSI</name>
<keyword evidence="2 3" id="KW-0732">Signal</keyword>
<dbReference type="InterPro" id="IPR045051">
    <property type="entry name" value="SBT"/>
</dbReference>
<comment type="similarity">
    <text evidence="1">Belongs to the peptidase S8 family.</text>
</comment>
<evidence type="ECO:0000256" key="1">
    <source>
        <dbReference type="ARBA" id="ARBA00011073"/>
    </source>
</evidence>
<protein>
    <recommendedName>
        <fullName evidence="4">Inhibitor I9 domain-containing protein</fullName>
    </recommendedName>
</protein>
<dbReference type="Proteomes" id="UP001396334">
    <property type="component" value="Unassembled WGS sequence"/>
</dbReference>
<feature type="chain" id="PRO_5045987491" description="Inhibitor I9 domain-containing protein" evidence="3">
    <location>
        <begin position="21"/>
        <end position="305"/>
    </location>
</feature>
<evidence type="ECO:0000256" key="2">
    <source>
        <dbReference type="ARBA" id="ARBA00022729"/>
    </source>
</evidence>
<dbReference type="Gene3D" id="3.50.30.30">
    <property type="match status" value="1"/>
</dbReference>
<feature type="signal peptide" evidence="3">
    <location>
        <begin position="1"/>
        <end position="20"/>
    </location>
</feature>
<evidence type="ECO:0000256" key="3">
    <source>
        <dbReference type="SAM" id="SignalP"/>
    </source>
</evidence>
<reference evidence="5 6" key="1">
    <citation type="journal article" date="2024" name="G3 (Bethesda)">
        <title>Genome assembly of Hibiscus sabdariffa L. provides insights into metabolisms of medicinal natural products.</title>
        <authorList>
            <person name="Kim T."/>
        </authorList>
    </citation>
    <scope>NUCLEOTIDE SEQUENCE [LARGE SCALE GENOMIC DNA]</scope>
    <source>
        <strain evidence="5">TK-2024</strain>
        <tissue evidence="5">Old leaves</tissue>
    </source>
</reference>
<dbReference type="InterPro" id="IPR037045">
    <property type="entry name" value="S8pro/Inhibitor_I9_sf"/>
</dbReference>
<feature type="domain" description="Inhibitor I9" evidence="4">
    <location>
        <begin position="29"/>
        <end position="94"/>
    </location>
</feature>
<evidence type="ECO:0000313" key="5">
    <source>
        <dbReference type="EMBL" id="KAK8486847.1"/>
    </source>
</evidence>
<dbReference type="Gene3D" id="3.30.70.80">
    <property type="entry name" value="Peptidase S8 propeptide/proteinase inhibitor I9"/>
    <property type="match status" value="1"/>
</dbReference>
<dbReference type="EMBL" id="JBBPBN010000423">
    <property type="protein sequence ID" value="KAK8486847.1"/>
    <property type="molecule type" value="Genomic_DNA"/>
</dbReference>
<dbReference type="SUPFAM" id="SSF52743">
    <property type="entry name" value="Subtilisin-like"/>
    <property type="match status" value="1"/>
</dbReference>
<evidence type="ECO:0000313" key="6">
    <source>
        <dbReference type="Proteomes" id="UP001396334"/>
    </source>
</evidence>
<dbReference type="Pfam" id="PF05922">
    <property type="entry name" value="Inhibitor_I9"/>
    <property type="match status" value="1"/>
</dbReference>
<comment type="caution">
    <text evidence="5">The sequence shown here is derived from an EMBL/GenBank/DDBJ whole genome shotgun (WGS) entry which is preliminary data.</text>
</comment>
<organism evidence="5 6">
    <name type="scientific">Hibiscus sabdariffa</name>
    <name type="common">roselle</name>
    <dbReference type="NCBI Taxonomy" id="183260"/>
    <lineage>
        <taxon>Eukaryota</taxon>
        <taxon>Viridiplantae</taxon>
        <taxon>Streptophyta</taxon>
        <taxon>Embryophyta</taxon>
        <taxon>Tracheophyta</taxon>
        <taxon>Spermatophyta</taxon>
        <taxon>Magnoliopsida</taxon>
        <taxon>eudicotyledons</taxon>
        <taxon>Gunneridae</taxon>
        <taxon>Pentapetalae</taxon>
        <taxon>rosids</taxon>
        <taxon>malvids</taxon>
        <taxon>Malvales</taxon>
        <taxon>Malvaceae</taxon>
        <taxon>Malvoideae</taxon>
        <taxon>Hibiscus</taxon>
    </lineage>
</organism>
<gene>
    <name evidence="5" type="ORF">V6N11_063234</name>
</gene>
<accession>A0ABR2A1M0</accession>
<dbReference type="InterPro" id="IPR036852">
    <property type="entry name" value="Peptidase_S8/S53_dom_sf"/>
</dbReference>
<dbReference type="PANTHER" id="PTHR10795">
    <property type="entry name" value="PROPROTEIN CONVERTASE SUBTILISIN/KEXIN"/>
    <property type="match status" value="1"/>
</dbReference>
<proteinExistence type="inferred from homology"/>
<dbReference type="InterPro" id="IPR010259">
    <property type="entry name" value="S8pro/Inhibitor_I9"/>
</dbReference>
<keyword evidence="6" id="KW-1185">Reference proteome</keyword>